<dbReference type="Gene3D" id="3.40.50.1100">
    <property type="match status" value="2"/>
</dbReference>
<dbReference type="GO" id="GO:0006094">
    <property type="term" value="P:gluconeogenesis"/>
    <property type="evidence" value="ECO:0007669"/>
    <property type="project" value="UniProtKB-KW"/>
</dbReference>
<keyword evidence="8" id="KW-0663">Pyridoxal phosphate</keyword>
<comment type="catalytic activity">
    <reaction evidence="10">
        <text>L-serine = pyruvate + NH4(+)</text>
        <dbReference type="Rhea" id="RHEA:19169"/>
        <dbReference type="ChEBI" id="CHEBI:15361"/>
        <dbReference type="ChEBI" id="CHEBI:28938"/>
        <dbReference type="ChEBI" id="CHEBI:33384"/>
        <dbReference type="EC" id="4.3.1.17"/>
    </reaction>
</comment>
<evidence type="ECO:0000256" key="3">
    <source>
        <dbReference type="ARBA" id="ARBA00004742"/>
    </source>
</evidence>
<keyword evidence="13" id="KW-1185">Reference proteome</keyword>
<comment type="subcellular location">
    <subcellularLocation>
        <location evidence="2">Cytoplasm</location>
    </subcellularLocation>
</comment>
<comment type="cofactor">
    <cofactor evidence="1">
        <name>pyridoxal 5'-phosphate</name>
        <dbReference type="ChEBI" id="CHEBI:597326"/>
    </cofactor>
</comment>
<evidence type="ECO:0000256" key="2">
    <source>
        <dbReference type="ARBA" id="ARBA00004496"/>
    </source>
</evidence>
<dbReference type="InterPro" id="IPR001926">
    <property type="entry name" value="TrpB-like_PALP"/>
</dbReference>
<evidence type="ECO:0000256" key="4">
    <source>
        <dbReference type="ARBA" id="ARBA00010869"/>
    </source>
</evidence>
<dbReference type="Pfam" id="PF00291">
    <property type="entry name" value="PALP"/>
    <property type="match status" value="1"/>
</dbReference>
<dbReference type="EMBL" id="LBBL01000196">
    <property type="protein sequence ID" value="KKF93949.1"/>
    <property type="molecule type" value="Genomic_DNA"/>
</dbReference>
<dbReference type="InterPro" id="IPR000634">
    <property type="entry name" value="Ser/Thr_deHydtase_PyrdxlP-BS"/>
</dbReference>
<dbReference type="EC" id="4.3.1.17" evidence="5"/>
<dbReference type="GO" id="GO:0006565">
    <property type="term" value="P:L-serine catabolic process"/>
    <property type="evidence" value="ECO:0007669"/>
    <property type="project" value="TreeGrafter"/>
</dbReference>
<comment type="similarity">
    <text evidence="4">Belongs to the serine/threonine dehydratase family.</text>
</comment>
<keyword evidence="6" id="KW-0312">Gluconeogenesis</keyword>
<organism evidence="12 13">
    <name type="scientific">Ceratocystis fimbriata f. sp. platani</name>
    <dbReference type="NCBI Taxonomy" id="88771"/>
    <lineage>
        <taxon>Eukaryota</taxon>
        <taxon>Fungi</taxon>
        <taxon>Dikarya</taxon>
        <taxon>Ascomycota</taxon>
        <taxon>Pezizomycotina</taxon>
        <taxon>Sordariomycetes</taxon>
        <taxon>Hypocreomycetidae</taxon>
        <taxon>Microascales</taxon>
        <taxon>Ceratocystidaceae</taxon>
        <taxon>Ceratocystis</taxon>
    </lineage>
</organism>
<evidence type="ECO:0000313" key="12">
    <source>
        <dbReference type="EMBL" id="KKF93949.1"/>
    </source>
</evidence>
<dbReference type="GO" id="GO:0030170">
    <property type="term" value="F:pyridoxal phosphate binding"/>
    <property type="evidence" value="ECO:0007669"/>
    <property type="project" value="InterPro"/>
</dbReference>
<dbReference type="PANTHER" id="PTHR48078">
    <property type="entry name" value="THREONINE DEHYDRATASE, MITOCHONDRIAL-RELATED"/>
    <property type="match status" value="1"/>
</dbReference>
<dbReference type="OrthoDB" id="7773036at2759"/>
<protein>
    <recommendedName>
        <fullName evidence="5">L-serine ammonia-lyase</fullName>
        <ecNumber evidence="5">4.3.1.17</ecNumber>
    </recommendedName>
</protein>
<dbReference type="GO" id="GO:0004794">
    <property type="term" value="F:threonine deaminase activity"/>
    <property type="evidence" value="ECO:0007669"/>
    <property type="project" value="TreeGrafter"/>
</dbReference>
<dbReference type="InterPro" id="IPR050147">
    <property type="entry name" value="Ser/Thr_Dehydratase"/>
</dbReference>
<comment type="caution">
    <text evidence="12">The sequence shown here is derived from an EMBL/GenBank/DDBJ whole genome shotgun (WGS) entry which is preliminary data.</text>
</comment>
<evidence type="ECO:0000259" key="11">
    <source>
        <dbReference type="Pfam" id="PF00291"/>
    </source>
</evidence>
<dbReference type="Proteomes" id="UP000034841">
    <property type="component" value="Unassembled WGS sequence"/>
</dbReference>
<name>A0A0F8DD55_CERFI</name>
<dbReference type="PROSITE" id="PS00165">
    <property type="entry name" value="DEHYDRATASE_SER_THR"/>
    <property type="match status" value="1"/>
</dbReference>
<dbReference type="PANTHER" id="PTHR48078:SF2">
    <property type="entry name" value="CATABOLIC L-SERINE_THREONINE DEHYDRATASE"/>
    <property type="match status" value="1"/>
</dbReference>
<comment type="pathway">
    <text evidence="3">Carbohydrate biosynthesis; gluconeogenesis.</text>
</comment>
<evidence type="ECO:0000256" key="9">
    <source>
        <dbReference type="ARBA" id="ARBA00023239"/>
    </source>
</evidence>
<sequence>MAVTKKAERLPWIETPCVRSSILSRAAGCNIWLKLDNLQPSGSFKSRGIGNFIAKTAAAATSPVRFYCSSSGNAGLACVTAANAVGLPATIVVHSRSSPVMVAKLKALGATVYVAGNALADADAYLRSELLPNDPSGVYVSPYNHELVWAGAESVVDEVVAQMDVPIDAFVCSVGGGGLLNGMIQGVQRHRSNSYLSVVSETQFVAVETDGADSLNACVREGRYTGLTGITSMAASLGVMQVSKRTWDLFQSENVHSVVVSDAQAALACVRFADDERIMVELACGATLAMAYDGLLEKRVKKDGMPWKDHNVVLEVCGGSGVSWKILEEYYEKYAS</sequence>
<dbReference type="FunFam" id="3.40.50.1100:FF:000040">
    <property type="entry name" value="L-serine dehydratase, putative"/>
    <property type="match status" value="1"/>
</dbReference>
<dbReference type="SUPFAM" id="SSF53686">
    <property type="entry name" value="Tryptophan synthase beta subunit-like PLP-dependent enzymes"/>
    <property type="match status" value="1"/>
</dbReference>
<dbReference type="GO" id="GO:0009097">
    <property type="term" value="P:isoleucine biosynthetic process"/>
    <property type="evidence" value="ECO:0007669"/>
    <property type="project" value="TreeGrafter"/>
</dbReference>
<dbReference type="GO" id="GO:0003941">
    <property type="term" value="F:L-serine ammonia-lyase activity"/>
    <property type="evidence" value="ECO:0007669"/>
    <property type="project" value="UniProtKB-EC"/>
</dbReference>
<evidence type="ECO:0000256" key="1">
    <source>
        <dbReference type="ARBA" id="ARBA00001933"/>
    </source>
</evidence>
<proteinExistence type="inferred from homology"/>
<evidence type="ECO:0000256" key="8">
    <source>
        <dbReference type="ARBA" id="ARBA00022898"/>
    </source>
</evidence>
<feature type="domain" description="Tryptophan synthase beta chain-like PALP" evidence="11">
    <location>
        <begin position="13"/>
        <end position="317"/>
    </location>
</feature>
<dbReference type="InterPro" id="IPR036052">
    <property type="entry name" value="TrpB-like_PALP_sf"/>
</dbReference>
<dbReference type="GO" id="GO:0006567">
    <property type="term" value="P:L-threonine catabolic process"/>
    <property type="evidence" value="ECO:0007669"/>
    <property type="project" value="TreeGrafter"/>
</dbReference>
<gene>
    <name evidence="12" type="primary">SDL1</name>
    <name evidence="12" type="ORF">CFO_g3703</name>
</gene>
<dbReference type="GO" id="GO:0005737">
    <property type="term" value="C:cytoplasm"/>
    <property type="evidence" value="ECO:0007669"/>
    <property type="project" value="UniProtKB-SubCell"/>
</dbReference>
<dbReference type="AlphaFoldDB" id="A0A0F8DD55"/>
<evidence type="ECO:0000256" key="7">
    <source>
        <dbReference type="ARBA" id="ARBA00022490"/>
    </source>
</evidence>
<keyword evidence="7" id="KW-0963">Cytoplasm</keyword>
<accession>A0A0F8DD55</accession>
<evidence type="ECO:0000256" key="5">
    <source>
        <dbReference type="ARBA" id="ARBA00012093"/>
    </source>
</evidence>
<evidence type="ECO:0000256" key="6">
    <source>
        <dbReference type="ARBA" id="ARBA00022432"/>
    </source>
</evidence>
<evidence type="ECO:0000256" key="10">
    <source>
        <dbReference type="ARBA" id="ARBA00049406"/>
    </source>
</evidence>
<keyword evidence="9 12" id="KW-0456">Lyase</keyword>
<evidence type="ECO:0000313" key="13">
    <source>
        <dbReference type="Proteomes" id="UP000034841"/>
    </source>
</evidence>
<reference evidence="12 13" key="1">
    <citation type="submission" date="2015-04" db="EMBL/GenBank/DDBJ databases">
        <title>Genome sequence of Ceratocystis platani, a major pathogen of plane trees.</title>
        <authorList>
            <person name="Belbahri L."/>
        </authorList>
    </citation>
    <scope>NUCLEOTIDE SEQUENCE [LARGE SCALE GENOMIC DNA]</scope>
    <source>
        <strain evidence="12 13">CFO</strain>
    </source>
</reference>